<evidence type="ECO:0000259" key="1">
    <source>
        <dbReference type="PROSITE" id="PS50035"/>
    </source>
</evidence>
<evidence type="ECO:0000313" key="3">
    <source>
        <dbReference type="Proteomes" id="UP000614200"/>
    </source>
</evidence>
<reference evidence="2 3" key="1">
    <citation type="submission" date="2020-11" db="EMBL/GenBank/DDBJ databases">
        <title>Fusibacter basophilias sp. nov.</title>
        <authorList>
            <person name="Qiu D."/>
        </authorList>
    </citation>
    <scope>NUCLEOTIDE SEQUENCE [LARGE SCALE GENOMIC DNA]</scope>
    <source>
        <strain evidence="2 3">Q10-2</strain>
    </source>
</reference>
<dbReference type="EMBL" id="JADKNH010000001">
    <property type="protein sequence ID" value="MBF4691584.1"/>
    <property type="molecule type" value="Genomic_DNA"/>
</dbReference>
<dbReference type="Pfam" id="PF13091">
    <property type="entry name" value="PLDc_2"/>
    <property type="match status" value="1"/>
</dbReference>
<dbReference type="PANTHER" id="PTHR21248">
    <property type="entry name" value="CARDIOLIPIN SYNTHASE"/>
    <property type="match status" value="1"/>
</dbReference>
<sequence length="236" mass="27148">MWHKDIIVSLVATQIKNDMIRFKKKFDEGCIFENELLEFSSIKEMKKRIPDITNEQCIFMLQLGIKLLDSNDEDTALIVTAPLASGLNARRTEPTYVELIKKAKRSILLTGYSISTYAASIINELHYAARCSIPIDFYVNDYNKNKHHLETLQSLKLSSVRIYDFVKPEKSNQSLHAKILIIDDKEILITSSNLSYNGMGGNVELGVLIKSSDKAREIRKVFNKLYDSKSFKRIYW</sequence>
<gene>
    <name evidence="2" type="ORF">ISU02_00565</name>
</gene>
<dbReference type="Gene3D" id="3.30.870.10">
    <property type="entry name" value="Endonuclease Chain A"/>
    <property type="match status" value="1"/>
</dbReference>
<keyword evidence="3" id="KW-1185">Reference proteome</keyword>
<dbReference type="RefSeq" id="WP_194699831.1">
    <property type="nucleotide sequence ID" value="NZ_JADKNH010000001.1"/>
</dbReference>
<organism evidence="2 3">
    <name type="scientific">Fusibacter ferrireducens</name>
    <dbReference type="NCBI Taxonomy" id="2785058"/>
    <lineage>
        <taxon>Bacteria</taxon>
        <taxon>Bacillati</taxon>
        <taxon>Bacillota</taxon>
        <taxon>Clostridia</taxon>
        <taxon>Eubacteriales</taxon>
        <taxon>Eubacteriales Family XII. Incertae Sedis</taxon>
        <taxon>Fusibacter</taxon>
    </lineage>
</organism>
<proteinExistence type="predicted"/>
<feature type="domain" description="PLD phosphodiesterase" evidence="1">
    <location>
        <begin position="171"/>
        <end position="198"/>
    </location>
</feature>
<dbReference type="Proteomes" id="UP000614200">
    <property type="component" value="Unassembled WGS sequence"/>
</dbReference>
<evidence type="ECO:0000313" key="2">
    <source>
        <dbReference type="EMBL" id="MBF4691584.1"/>
    </source>
</evidence>
<dbReference type="SMART" id="SM00155">
    <property type="entry name" value="PLDc"/>
    <property type="match status" value="1"/>
</dbReference>
<dbReference type="InterPro" id="IPR001736">
    <property type="entry name" value="PLipase_D/transphosphatidylase"/>
</dbReference>
<dbReference type="SUPFAM" id="SSF56024">
    <property type="entry name" value="Phospholipase D/nuclease"/>
    <property type="match status" value="1"/>
</dbReference>
<name>A0ABR9ZMF3_9FIRM</name>
<dbReference type="InterPro" id="IPR025202">
    <property type="entry name" value="PLD-like_dom"/>
</dbReference>
<protein>
    <recommendedName>
        <fullName evidence="1">PLD phosphodiesterase domain-containing protein</fullName>
    </recommendedName>
</protein>
<accession>A0ABR9ZMF3</accession>
<comment type="caution">
    <text evidence="2">The sequence shown here is derived from an EMBL/GenBank/DDBJ whole genome shotgun (WGS) entry which is preliminary data.</text>
</comment>
<dbReference type="PROSITE" id="PS50035">
    <property type="entry name" value="PLD"/>
    <property type="match status" value="1"/>
</dbReference>
<dbReference type="PANTHER" id="PTHR21248:SF22">
    <property type="entry name" value="PHOSPHOLIPASE D"/>
    <property type="match status" value="1"/>
</dbReference>